<proteinExistence type="predicted"/>
<reference evidence="1 2" key="1">
    <citation type="submission" date="2019-02" db="EMBL/GenBank/DDBJ databases">
        <title>Genome sequencing of the rare red list fungi Hericium alpestre (H. flagellum).</title>
        <authorList>
            <person name="Buettner E."/>
            <person name="Kellner H."/>
        </authorList>
    </citation>
    <scope>NUCLEOTIDE SEQUENCE [LARGE SCALE GENOMIC DNA]</scope>
    <source>
        <strain evidence="1 2">DSM 108284</strain>
    </source>
</reference>
<dbReference type="GO" id="GO:0032153">
    <property type="term" value="C:cell division site"/>
    <property type="evidence" value="ECO:0007669"/>
    <property type="project" value="TreeGrafter"/>
</dbReference>
<protein>
    <submittedName>
        <fullName evidence="1">Uncharacterized protein</fullName>
    </submittedName>
</protein>
<dbReference type="Pfam" id="PF08238">
    <property type="entry name" value="Sel1"/>
    <property type="match status" value="2"/>
</dbReference>
<dbReference type="GO" id="GO:0010972">
    <property type="term" value="P:negative regulation of G2/M transition of mitotic cell cycle"/>
    <property type="evidence" value="ECO:0007669"/>
    <property type="project" value="TreeGrafter"/>
</dbReference>
<dbReference type="InterPro" id="IPR052945">
    <property type="entry name" value="Mitotic_Regulator"/>
</dbReference>
<dbReference type="InterPro" id="IPR011990">
    <property type="entry name" value="TPR-like_helical_dom_sf"/>
</dbReference>
<dbReference type="OrthoDB" id="2148946at2759"/>
<gene>
    <name evidence="1" type="ORF">EWM64_g9058</name>
</gene>
<evidence type="ECO:0000313" key="1">
    <source>
        <dbReference type="EMBL" id="TFY74955.1"/>
    </source>
</evidence>
<dbReference type="PANTHER" id="PTHR43628">
    <property type="entry name" value="ACTIVATOR OF C KINASE PROTEIN 1-RELATED"/>
    <property type="match status" value="1"/>
</dbReference>
<dbReference type="STRING" id="135208.A0A4Y9ZK42"/>
<keyword evidence="2" id="KW-1185">Reference proteome</keyword>
<dbReference type="SMART" id="SM00671">
    <property type="entry name" value="SEL1"/>
    <property type="match status" value="1"/>
</dbReference>
<dbReference type="Gene3D" id="1.25.40.10">
    <property type="entry name" value="Tetratricopeptide repeat domain"/>
    <property type="match status" value="1"/>
</dbReference>
<name>A0A4Y9ZK42_9AGAM</name>
<accession>A0A4Y9ZK42</accession>
<dbReference type="EMBL" id="SFCI01001788">
    <property type="protein sequence ID" value="TFY74955.1"/>
    <property type="molecule type" value="Genomic_DNA"/>
</dbReference>
<dbReference type="SUPFAM" id="SSF81901">
    <property type="entry name" value="HCP-like"/>
    <property type="match status" value="1"/>
</dbReference>
<sequence>MAVSYFRVAADLGDADAQQELAFCLANGKGCKKDRKEAAKWYRAAVKQGASDVGLAWIYKEKFH</sequence>
<dbReference type="PANTHER" id="PTHR43628:SF1">
    <property type="entry name" value="CHITIN SYNTHASE REGULATORY FACTOR 2-RELATED"/>
    <property type="match status" value="1"/>
</dbReference>
<dbReference type="AlphaFoldDB" id="A0A4Y9ZK42"/>
<organism evidence="1 2">
    <name type="scientific">Hericium alpestre</name>
    <dbReference type="NCBI Taxonomy" id="135208"/>
    <lineage>
        <taxon>Eukaryota</taxon>
        <taxon>Fungi</taxon>
        <taxon>Dikarya</taxon>
        <taxon>Basidiomycota</taxon>
        <taxon>Agaricomycotina</taxon>
        <taxon>Agaricomycetes</taxon>
        <taxon>Russulales</taxon>
        <taxon>Hericiaceae</taxon>
        <taxon>Hericium</taxon>
    </lineage>
</organism>
<dbReference type="Proteomes" id="UP000298061">
    <property type="component" value="Unassembled WGS sequence"/>
</dbReference>
<comment type="caution">
    <text evidence="1">The sequence shown here is derived from an EMBL/GenBank/DDBJ whole genome shotgun (WGS) entry which is preliminary data.</text>
</comment>
<evidence type="ECO:0000313" key="2">
    <source>
        <dbReference type="Proteomes" id="UP000298061"/>
    </source>
</evidence>
<dbReference type="InterPro" id="IPR006597">
    <property type="entry name" value="Sel1-like"/>
</dbReference>